<comment type="caution">
    <text evidence="2">The sequence shown here is derived from an EMBL/GenBank/DDBJ whole genome shotgun (WGS) entry which is preliminary data.</text>
</comment>
<dbReference type="Pfam" id="PF11706">
    <property type="entry name" value="zf-CGNR"/>
    <property type="match status" value="1"/>
</dbReference>
<proteinExistence type="predicted"/>
<protein>
    <submittedName>
        <fullName evidence="2">CGNR zinc finger domain-containing protein</fullName>
    </submittedName>
</protein>
<feature type="domain" description="Zinc finger CGNR" evidence="1">
    <location>
        <begin position="144"/>
        <end position="183"/>
    </location>
</feature>
<evidence type="ECO:0000313" key="3">
    <source>
        <dbReference type="Proteomes" id="UP001500016"/>
    </source>
</evidence>
<dbReference type="Pfam" id="PF07336">
    <property type="entry name" value="ABATE"/>
    <property type="match status" value="1"/>
</dbReference>
<name>A0ABN2W025_9ACTN</name>
<evidence type="ECO:0000259" key="1">
    <source>
        <dbReference type="Pfam" id="PF11706"/>
    </source>
</evidence>
<dbReference type="PANTHER" id="PTHR35525">
    <property type="entry name" value="BLL6575 PROTEIN"/>
    <property type="match status" value="1"/>
</dbReference>
<dbReference type="PANTHER" id="PTHR35525:SF3">
    <property type="entry name" value="BLL6575 PROTEIN"/>
    <property type="match status" value="1"/>
</dbReference>
<dbReference type="InterPro" id="IPR023286">
    <property type="entry name" value="ABATE_dom_sf"/>
</dbReference>
<sequence length="186" mass="20283">MTEDEKLAFRFDCGATWLNLLATKGRTYSARPVERLATPERLAEWLDRCELSPGEGVVDEDALALAHRLRETLRALALATVDGEPPPGEAVAGLTAFLAEYEDPVRLMGGERLWRAAPPTAAAALGRVARQAAEHLTGAERHALKVCPEDDCRGVFTDASGRRRWCPSPACASRGRVRAHRARTAK</sequence>
<dbReference type="Gene3D" id="1.10.3300.10">
    <property type="entry name" value="Jann2411-like domain"/>
    <property type="match status" value="1"/>
</dbReference>
<accession>A0ABN2W025</accession>
<keyword evidence="3" id="KW-1185">Reference proteome</keyword>
<gene>
    <name evidence="2" type="ORF">GCM10009801_29000</name>
</gene>
<dbReference type="EMBL" id="BAAAPE010000007">
    <property type="protein sequence ID" value="GAA2074796.1"/>
    <property type="molecule type" value="Genomic_DNA"/>
</dbReference>
<dbReference type="InterPro" id="IPR010852">
    <property type="entry name" value="ABATE"/>
</dbReference>
<reference evidence="3" key="1">
    <citation type="journal article" date="2019" name="Int. J. Syst. Evol. Microbiol.">
        <title>The Global Catalogue of Microorganisms (GCM) 10K type strain sequencing project: providing services to taxonomists for standard genome sequencing and annotation.</title>
        <authorList>
            <consortium name="The Broad Institute Genomics Platform"/>
            <consortium name="The Broad Institute Genome Sequencing Center for Infectious Disease"/>
            <person name="Wu L."/>
            <person name="Ma J."/>
        </authorList>
    </citation>
    <scope>NUCLEOTIDE SEQUENCE [LARGE SCALE GENOMIC DNA]</scope>
    <source>
        <strain evidence="3">JCM 15478</strain>
    </source>
</reference>
<evidence type="ECO:0000313" key="2">
    <source>
        <dbReference type="EMBL" id="GAA2074796.1"/>
    </source>
</evidence>
<dbReference type="Proteomes" id="UP001500016">
    <property type="component" value="Unassembled WGS sequence"/>
</dbReference>
<dbReference type="RefSeq" id="WP_344527853.1">
    <property type="nucleotide sequence ID" value="NZ_BAAAPE010000007.1"/>
</dbReference>
<dbReference type="SUPFAM" id="SSF160904">
    <property type="entry name" value="Jann2411-like"/>
    <property type="match status" value="1"/>
</dbReference>
<dbReference type="InterPro" id="IPR021005">
    <property type="entry name" value="Znf_CGNR"/>
</dbReference>
<organism evidence="2 3">
    <name type="scientific">Streptomyces albiaxialis</name>
    <dbReference type="NCBI Taxonomy" id="329523"/>
    <lineage>
        <taxon>Bacteria</taxon>
        <taxon>Bacillati</taxon>
        <taxon>Actinomycetota</taxon>
        <taxon>Actinomycetes</taxon>
        <taxon>Kitasatosporales</taxon>
        <taxon>Streptomycetaceae</taxon>
        <taxon>Streptomyces</taxon>
    </lineage>
</organism>